<dbReference type="InterPro" id="IPR043133">
    <property type="entry name" value="GTP-CH-I_C/QueF"/>
</dbReference>
<gene>
    <name evidence="8" type="ORF">BD821_105100</name>
</gene>
<dbReference type="GO" id="GO:0004150">
    <property type="term" value="F:dihydroneopterin aldolase activity"/>
    <property type="evidence" value="ECO:0007669"/>
    <property type="project" value="UniProtKB-UniRule"/>
</dbReference>
<organism evidence="8 9">
    <name type="scientific">Clostridium algidicarnis DSM 15099</name>
    <dbReference type="NCBI Taxonomy" id="1121295"/>
    <lineage>
        <taxon>Bacteria</taxon>
        <taxon>Bacillati</taxon>
        <taxon>Bacillota</taxon>
        <taxon>Clostridia</taxon>
        <taxon>Eubacteriales</taxon>
        <taxon>Clostridiaceae</taxon>
        <taxon>Clostridium</taxon>
    </lineage>
</organism>
<name>A0A2S6FYS3_9CLOT</name>
<comment type="caution">
    <text evidence="8">The sequence shown here is derived from an EMBL/GenBank/DDBJ whole genome shotgun (WGS) entry which is preliminary data.</text>
</comment>
<evidence type="ECO:0000256" key="6">
    <source>
        <dbReference type="RuleBase" id="RU362079"/>
    </source>
</evidence>
<dbReference type="EC" id="4.1.2.25" evidence="6"/>
<evidence type="ECO:0000256" key="1">
    <source>
        <dbReference type="ARBA" id="ARBA00001353"/>
    </source>
</evidence>
<dbReference type="NCBIfam" id="TIGR00525">
    <property type="entry name" value="folB"/>
    <property type="match status" value="1"/>
</dbReference>
<comment type="pathway">
    <text evidence="2 6">Cofactor biosynthesis; tetrahydrofolate biosynthesis; 2-amino-4-hydroxy-6-hydroxymethyl-7,8-dihydropteridine diphosphate from 7,8-dihydroneopterin triphosphate: step 3/4.</text>
</comment>
<dbReference type="PANTHER" id="PTHR42844:SF1">
    <property type="entry name" value="DIHYDRONEOPTERIN ALDOLASE 1-RELATED"/>
    <property type="match status" value="1"/>
</dbReference>
<dbReference type="OrthoDB" id="9808041at2"/>
<dbReference type="RefSeq" id="WP_104409662.1">
    <property type="nucleotide sequence ID" value="NZ_PTIS01000005.1"/>
</dbReference>
<keyword evidence="4 6" id="KW-0289">Folate biosynthesis</keyword>
<dbReference type="Pfam" id="PF02152">
    <property type="entry name" value="FolB"/>
    <property type="match status" value="1"/>
</dbReference>
<evidence type="ECO:0000256" key="4">
    <source>
        <dbReference type="ARBA" id="ARBA00022909"/>
    </source>
</evidence>
<dbReference type="GO" id="GO:0046654">
    <property type="term" value="P:tetrahydrofolate biosynthetic process"/>
    <property type="evidence" value="ECO:0007669"/>
    <property type="project" value="UniProtKB-UniRule"/>
</dbReference>
<dbReference type="SUPFAM" id="SSF55620">
    <property type="entry name" value="Tetrahydrobiopterin biosynthesis enzymes-like"/>
    <property type="match status" value="1"/>
</dbReference>
<evidence type="ECO:0000256" key="2">
    <source>
        <dbReference type="ARBA" id="ARBA00005013"/>
    </source>
</evidence>
<evidence type="ECO:0000313" key="8">
    <source>
        <dbReference type="EMBL" id="PPK48720.1"/>
    </source>
</evidence>
<sequence length="123" mass="14248">MDEIIMENMAFHGYHGVLKEEKVLGQRFYVDAKLYLDLKKAGKSDNLNDTVSYAEVYKIIEHIMTKGKFDLLEALAHKICNEILLSYENIENVVLKIKKPSAPVVGNFDYFAVKIKRSREDYE</sequence>
<protein>
    <recommendedName>
        <fullName evidence="6">7,8-dihydroneopterin aldolase</fullName>
        <ecNumber evidence="6">4.1.2.25</ecNumber>
    </recommendedName>
</protein>
<dbReference type="Gene3D" id="3.30.1130.10">
    <property type="match status" value="1"/>
</dbReference>
<comment type="catalytic activity">
    <reaction evidence="1 6">
        <text>7,8-dihydroneopterin = 6-hydroxymethyl-7,8-dihydropterin + glycolaldehyde</text>
        <dbReference type="Rhea" id="RHEA:10540"/>
        <dbReference type="ChEBI" id="CHEBI:17001"/>
        <dbReference type="ChEBI" id="CHEBI:17071"/>
        <dbReference type="ChEBI" id="CHEBI:44841"/>
        <dbReference type="EC" id="4.1.2.25"/>
    </reaction>
</comment>
<dbReference type="PANTHER" id="PTHR42844">
    <property type="entry name" value="DIHYDRONEOPTERIN ALDOLASE 1-RELATED"/>
    <property type="match status" value="1"/>
</dbReference>
<evidence type="ECO:0000313" key="9">
    <source>
        <dbReference type="Proteomes" id="UP000239863"/>
    </source>
</evidence>
<dbReference type="UniPathway" id="UPA00077">
    <property type="reaction ID" value="UER00154"/>
</dbReference>
<dbReference type="GO" id="GO:0005737">
    <property type="term" value="C:cytoplasm"/>
    <property type="evidence" value="ECO:0007669"/>
    <property type="project" value="TreeGrafter"/>
</dbReference>
<dbReference type="EMBL" id="PTIS01000005">
    <property type="protein sequence ID" value="PPK48720.1"/>
    <property type="molecule type" value="Genomic_DNA"/>
</dbReference>
<dbReference type="GO" id="GO:0046656">
    <property type="term" value="P:folic acid biosynthetic process"/>
    <property type="evidence" value="ECO:0007669"/>
    <property type="project" value="UniProtKB-UniRule"/>
</dbReference>
<dbReference type="SMART" id="SM00905">
    <property type="entry name" value="FolB"/>
    <property type="match status" value="1"/>
</dbReference>
<feature type="domain" description="Dihydroneopterin aldolase/epimerase" evidence="7">
    <location>
        <begin position="4"/>
        <end position="117"/>
    </location>
</feature>
<dbReference type="Proteomes" id="UP000239863">
    <property type="component" value="Unassembled WGS sequence"/>
</dbReference>
<dbReference type="AlphaFoldDB" id="A0A2S6FYS3"/>
<reference evidence="8 9" key="1">
    <citation type="submission" date="2018-02" db="EMBL/GenBank/DDBJ databases">
        <title>Genomic Encyclopedia of Archaeal and Bacterial Type Strains, Phase II (KMG-II): from individual species to whole genera.</title>
        <authorList>
            <person name="Goeker M."/>
        </authorList>
    </citation>
    <scope>NUCLEOTIDE SEQUENCE [LARGE SCALE GENOMIC DNA]</scope>
    <source>
        <strain evidence="8 9">DSM 15099</strain>
    </source>
</reference>
<evidence type="ECO:0000259" key="7">
    <source>
        <dbReference type="SMART" id="SM00905"/>
    </source>
</evidence>
<accession>A0A2S6FYS3</accession>
<dbReference type="NCBIfam" id="TIGR00526">
    <property type="entry name" value="folB_dom"/>
    <property type="match status" value="1"/>
</dbReference>
<dbReference type="STRING" id="37659.GCA_000703125_01591"/>
<dbReference type="FunFam" id="3.30.1130.10:FF:000003">
    <property type="entry name" value="7,8-dihydroneopterin aldolase"/>
    <property type="match status" value="1"/>
</dbReference>
<comment type="function">
    <text evidence="6">Catalyzes the conversion of 7,8-dihydroneopterin to 6-hydroxymethyl-7,8-dihydropterin.</text>
</comment>
<evidence type="ECO:0000256" key="5">
    <source>
        <dbReference type="ARBA" id="ARBA00023239"/>
    </source>
</evidence>
<dbReference type="InterPro" id="IPR006156">
    <property type="entry name" value="Dihydroneopterin_aldolase"/>
</dbReference>
<proteinExistence type="inferred from homology"/>
<evidence type="ECO:0000256" key="3">
    <source>
        <dbReference type="ARBA" id="ARBA00005708"/>
    </source>
</evidence>
<dbReference type="CDD" id="cd00534">
    <property type="entry name" value="DHNA_DHNTPE"/>
    <property type="match status" value="1"/>
</dbReference>
<keyword evidence="5 6" id="KW-0456">Lyase</keyword>
<dbReference type="InterPro" id="IPR006157">
    <property type="entry name" value="FolB_dom"/>
</dbReference>
<comment type="similarity">
    <text evidence="3 6">Belongs to the DHNA family.</text>
</comment>